<feature type="domain" description="C2H2-type" evidence="6">
    <location>
        <begin position="256"/>
        <end position="284"/>
    </location>
</feature>
<keyword evidence="3 5" id="KW-0863">Zinc-finger</keyword>
<dbReference type="Gene3D" id="3.30.160.60">
    <property type="entry name" value="Classic Zinc Finger"/>
    <property type="match status" value="4"/>
</dbReference>
<feature type="domain" description="C2H2-type" evidence="6">
    <location>
        <begin position="172"/>
        <end position="195"/>
    </location>
</feature>
<accession>A0ABD2VWY5</accession>
<dbReference type="InterPro" id="IPR036236">
    <property type="entry name" value="Znf_C2H2_sf"/>
</dbReference>
<evidence type="ECO:0000313" key="8">
    <source>
        <dbReference type="Proteomes" id="UP001627154"/>
    </source>
</evidence>
<feature type="domain" description="C2H2-type" evidence="6">
    <location>
        <begin position="285"/>
        <end position="314"/>
    </location>
</feature>
<reference evidence="7 8" key="1">
    <citation type="journal article" date="2024" name="bioRxiv">
        <title>A reference genome for Trichogramma kaykai: A tiny desert-dwelling parasitoid wasp with competing sex-ratio distorters.</title>
        <authorList>
            <person name="Culotta J."/>
            <person name="Lindsey A.R."/>
        </authorList>
    </citation>
    <scope>NUCLEOTIDE SEQUENCE [LARGE SCALE GENOMIC DNA]</scope>
    <source>
        <strain evidence="7 8">KSX58</strain>
    </source>
</reference>
<dbReference type="PROSITE" id="PS50157">
    <property type="entry name" value="ZINC_FINGER_C2H2_2"/>
    <property type="match status" value="4"/>
</dbReference>
<dbReference type="PROSITE" id="PS00028">
    <property type="entry name" value="ZINC_FINGER_C2H2_1"/>
    <property type="match status" value="3"/>
</dbReference>
<dbReference type="GO" id="GO:0008270">
    <property type="term" value="F:zinc ion binding"/>
    <property type="evidence" value="ECO:0007669"/>
    <property type="project" value="UniProtKB-KW"/>
</dbReference>
<keyword evidence="1" id="KW-0479">Metal-binding</keyword>
<dbReference type="Pfam" id="PF00096">
    <property type="entry name" value="zf-C2H2"/>
    <property type="match status" value="2"/>
</dbReference>
<protein>
    <recommendedName>
        <fullName evidence="6">C2H2-type domain-containing protein</fullName>
    </recommendedName>
</protein>
<dbReference type="PANTHER" id="PTHR24408:SF58">
    <property type="entry name" value="TRANSCRIPTION FACTOR (TFIIIA), PUTATIVE (AFU_ORTHOLOGUE AFUA_1G05150)-RELATED"/>
    <property type="match status" value="1"/>
</dbReference>
<dbReference type="AlphaFoldDB" id="A0ABD2VWY5"/>
<keyword evidence="4" id="KW-0862">Zinc</keyword>
<comment type="caution">
    <text evidence="7">The sequence shown here is derived from an EMBL/GenBank/DDBJ whole genome shotgun (WGS) entry which is preliminary data.</text>
</comment>
<dbReference type="SUPFAM" id="SSF57667">
    <property type="entry name" value="beta-beta-alpha zinc fingers"/>
    <property type="match status" value="3"/>
</dbReference>
<name>A0ABD2VWY5_9HYME</name>
<sequence length="327" mass="38105">MLVSNSNCTSSTEAYTSLEFDKIKFTNTINYTVKCLQKNTTHTLEEPRAIRSKQEIKIPNVDLLATDNENEEIPEFQYNQKIKIESECEDVKPDVDLLLTDKVKDLSDQYRGVKISHNCVNFSSIKIENERIIKTEFLGDIEKTEDMNTSCKFKGNQNTKIHPLVKKSKQFVQCGTCLKKFASKQNLNFHIDSVHNHITYPCDICGKSFKNKHYLESHIGSLHNGRKYHCDLCRKSFGLKKNLKSRIDSIHQRITYPCDVCEKTFSSKGYLKIHIDSSHNGRKPRSCDMCEKSFLYKTALKRHMDSVHHDLIKPYQPRYMHKYHMHT</sequence>
<evidence type="ECO:0000259" key="6">
    <source>
        <dbReference type="PROSITE" id="PS50157"/>
    </source>
</evidence>
<organism evidence="7 8">
    <name type="scientific">Trichogramma kaykai</name>
    <dbReference type="NCBI Taxonomy" id="54128"/>
    <lineage>
        <taxon>Eukaryota</taxon>
        <taxon>Metazoa</taxon>
        <taxon>Ecdysozoa</taxon>
        <taxon>Arthropoda</taxon>
        <taxon>Hexapoda</taxon>
        <taxon>Insecta</taxon>
        <taxon>Pterygota</taxon>
        <taxon>Neoptera</taxon>
        <taxon>Endopterygota</taxon>
        <taxon>Hymenoptera</taxon>
        <taxon>Apocrita</taxon>
        <taxon>Proctotrupomorpha</taxon>
        <taxon>Chalcidoidea</taxon>
        <taxon>Trichogrammatidae</taxon>
        <taxon>Trichogramma</taxon>
    </lineage>
</organism>
<dbReference type="InterPro" id="IPR013087">
    <property type="entry name" value="Znf_C2H2_type"/>
</dbReference>
<feature type="domain" description="C2H2-type" evidence="6">
    <location>
        <begin position="200"/>
        <end position="228"/>
    </location>
</feature>
<keyword evidence="2" id="KW-0677">Repeat</keyword>
<dbReference type="SMART" id="SM00355">
    <property type="entry name" value="ZnF_C2H2"/>
    <property type="match status" value="5"/>
</dbReference>
<dbReference type="PANTHER" id="PTHR24408">
    <property type="entry name" value="ZINC FINGER PROTEIN"/>
    <property type="match status" value="1"/>
</dbReference>
<proteinExistence type="predicted"/>
<evidence type="ECO:0000256" key="3">
    <source>
        <dbReference type="ARBA" id="ARBA00022771"/>
    </source>
</evidence>
<dbReference type="EMBL" id="JBJJXI010000166">
    <property type="protein sequence ID" value="KAL3384976.1"/>
    <property type="molecule type" value="Genomic_DNA"/>
</dbReference>
<evidence type="ECO:0000256" key="2">
    <source>
        <dbReference type="ARBA" id="ARBA00022737"/>
    </source>
</evidence>
<dbReference type="GO" id="GO:0005634">
    <property type="term" value="C:nucleus"/>
    <property type="evidence" value="ECO:0007669"/>
    <property type="project" value="UniProtKB-ARBA"/>
</dbReference>
<evidence type="ECO:0000256" key="4">
    <source>
        <dbReference type="ARBA" id="ARBA00022833"/>
    </source>
</evidence>
<gene>
    <name evidence="7" type="ORF">TKK_019376</name>
</gene>
<dbReference type="FunFam" id="3.30.160.60:FF:000446">
    <property type="entry name" value="Zinc finger protein"/>
    <property type="match status" value="1"/>
</dbReference>
<evidence type="ECO:0000256" key="5">
    <source>
        <dbReference type="PROSITE-ProRule" id="PRU00042"/>
    </source>
</evidence>
<evidence type="ECO:0000313" key="7">
    <source>
        <dbReference type="EMBL" id="KAL3384976.1"/>
    </source>
</evidence>
<dbReference type="Proteomes" id="UP001627154">
    <property type="component" value="Unassembled WGS sequence"/>
</dbReference>
<keyword evidence="8" id="KW-1185">Reference proteome</keyword>
<evidence type="ECO:0000256" key="1">
    <source>
        <dbReference type="ARBA" id="ARBA00022723"/>
    </source>
</evidence>